<evidence type="ECO:0000313" key="1">
    <source>
        <dbReference type="EMBL" id="KAI9913851.1"/>
    </source>
</evidence>
<accession>A0ACC0W830</accession>
<keyword evidence="2" id="KW-1185">Reference proteome</keyword>
<proteinExistence type="predicted"/>
<evidence type="ECO:0000313" key="2">
    <source>
        <dbReference type="Proteomes" id="UP001163321"/>
    </source>
</evidence>
<organism evidence="1 2">
    <name type="scientific">Peronosclerospora sorghi</name>
    <dbReference type="NCBI Taxonomy" id="230839"/>
    <lineage>
        <taxon>Eukaryota</taxon>
        <taxon>Sar</taxon>
        <taxon>Stramenopiles</taxon>
        <taxon>Oomycota</taxon>
        <taxon>Peronosporomycetes</taxon>
        <taxon>Peronosporales</taxon>
        <taxon>Peronosporaceae</taxon>
        <taxon>Peronosclerospora</taxon>
    </lineage>
</organism>
<reference evidence="1 2" key="1">
    <citation type="journal article" date="2022" name="bioRxiv">
        <title>The genome of the oomycete Peronosclerospora sorghi, a cosmopolitan pathogen of maize and sorghum, is inflated with dispersed pseudogenes.</title>
        <authorList>
            <person name="Fletcher K."/>
            <person name="Martin F."/>
            <person name="Isakeit T."/>
            <person name="Cavanaugh K."/>
            <person name="Magill C."/>
            <person name="Michelmore R."/>
        </authorList>
    </citation>
    <scope>NUCLEOTIDE SEQUENCE [LARGE SCALE GENOMIC DNA]</scope>
    <source>
        <strain evidence="1">P6</strain>
    </source>
</reference>
<dbReference type="EMBL" id="CM047583">
    <property type="protein sequence ID" value="KAI9913851.1"/>
    <property type="molecule type" value="Genomic_DNA"/>
</dbReference>
<protein>
    <submittedName>
        <fullName evidence="1">Uncharacterized protein</fullName>
    </submittedName>
</protein>
<name>A0ACC0W830_9STRA</name>
<comment type="caution">
    <text evidence="1">The sequence shown here is derived from an EMBL/GenBank/DDBJ whole genome shotgun (WGS) entry which is preliminary data.</text>
</comment>
<gene>
    <name evidence="1" type="ORF">PsorP6_006111</name>
</gene>
<dbReference type="Proteomes" id="UP001163321">
    <property type="component" value="Chromosome 4"/>
</dbReference>
<sequence>MEIRALGARYCRRIFNFHVNTLSSFYVLYSSDRTLPPIFCYEDPTGIPVTKFDNISVFKSGDAIMMAKLFNPRIDTEVLRIYIDNPSTACMKIKYMSIYQQRSNPLMDISTARDANSEHRPNCRKKANFTRHKFAQCRIFGSGYCAKIRQSKLSRLQN</sequence>